<accession>K8WU76</accession>
<dbReference type="HAMAP" id="MF_00313">
    <property type="entry name" value="Glutaminase"/>
    <property type="match status" value="1"/>
</dbReference>
<evidence type="ECO:0000313" key="7">
    <source>
        <dbReference type="EMBL" id="EKT60977.1"/>
    </source>
</evidence>
<comment type="caution">
    <text evidence="7">The sequence shown here is derived from an EMBL/GenBank/DDBJ whole genome shotgun (WGS) entry which is preliminary data.</text>
</comment>
<evidence type="ECO:0000256" key="1">
    <source>
        <dbReference type="ARBA" id="ARBA00011076"/>
    </source>
</evidence>
<evidence type="ECO:0000256" key="2">
    <source>
        <dbReference type="ARBA" id="ARBA00011881"/>
    </source>
</evidence>
<reference evidence="7 8" key="1">
    <citation type="journal article" date="2012" name="BMC Genomics">
        <title>Comparative genomics of bacteria in the genus Providencia isolated from wild Drosophila melanogaster.</title>
        <authorList>
            <person name="Galac M.R."/>
            <person name="Lazzaro B.P."/>
        </authorList>
    </citation>
    <scope>NUCLEOTIDE SEQUENCE [LARGE SCALE GENOMIC DNA]</scope>
    <source>
        <strain evidence="7 8">DSM 19967</strain>
    </source>
</reference>
<dbReference type="NCBIfam" id="NF009020">
    <property type="entry name" value="PRK12356.1"/>
    <property type="match status" value="1"/>
</dbReference>
<proteinExistence type="inferred from homology"/>
<comment type="similarity">
    <text evidence="1 6">Belongs to the glutaminase family.</text>
</comment>
<feature type="binding site" evidence="6">
    <location>
        <position position="162"/>
    </location>
    <ligand>
        <name>substrate</name>
    </ligand>
</feature>
<dbReference type="OrthoDB" id="9788822at2"/>
<dbReference type="PANTHER" id="PTHR12544:SF48">
    <property type="entry name" value="GLUTAMINASE 1"/>
    <property type="match status" value="1"/>
</dbReference>
<evidence type="ECO:0000256" key="5">
    <source>
        <dbReference type="ARBA" id="ARBA00049534"/>
    </source>
</evidence>
<comment type="subunit">
    <text evidence="2 6">Homotetramer.</text>
</comment>
<dbReference type="PATRIC" id="fig|1141660.3.peg.562"/>
<dbReference type="SUPFAM" id="SSF56601">
    <property type="entry name" value="beta-lactamase/transpeptidase-like"/>
    <property type="match status" value="1"/>
</dbReference>
<feature type="binding site" evidence="6">
    <location>
        <position position="169"/>
    </location>
    <ligand>
        <name>substrate</name>
    </ligand>
</feature>
<dbReference type="InterPro" id="IPR012338">
    <property type="entry name" value="Beta-lactam/transpept-like"/>
</dbReference>
<dbReference type="GO" id="GO:0004359">
    <property type="term" value="F:glutaminase activity"/>
    <property type="evidence" value="ECO:0007669"/>
    <property type="project" value="UniProtKB-UniRule"/>
</dbReference>
<feature type="binding site" evidence="6">
    <location>
        <position position="245"/>
    </location>
    <ligand>
        <name>substrate</name>
    </ligand>
</feature>
<dbReference type="InterPro" id="IPR015868">
    <property type="entry name" value="Glutaminase"/>
</dbReference>
<dbReference type="PANTHER" id="PTHR12544">
    <property type="entry name" value="GLUTAMINASE"/>
    <property type="match status" value="1"/>
</dbReference>
<organism evidence="7 8">
    <name type="scientific">Providencia sneebia DSM 19967</name>
    <dbReference type="NCBI Taxonomy" id="1141660"/>
    <lineage>
        <taxon>Bacteria</taxon>
        <taxon>Pseudomonadati</taxon>
        <taxon>Pseudomonadota</taxon>
        <taxon>Gammaproteobacteria</taxon>
        <taxon>Enterobacterales</taxon>
        <taxon>Morganellaceae</taxon>
        <taxon>Providencia</taxon>
    </lineage>
</organism>
<dbReference type="Gene3D" id="3.40.710.10">
    <property type="entry name" value="DD-peptidase/beta-lactamase superfamily"/>
    <property type="match status" value="1"/>
</dbReference>
<dbReference type="Proteomes" id="UP000010290">
    <property type="component" value="Chromosome"/>
</dbReference>
<dbReference type="AlphaFoldDB" id="K8WU76"/>
<feature type="binding site" evidence="6">
    <location>
        <position position="67"/>
    </location>
    <ligand>
        <name>substrate</name>
    </ligand>
</feature>
<protein>
    <recommendedName>
        <fullName evidence="3 6">Glutaminase</fullName>
        <ecNumber evidence="3 6">3.5.1.2</ecNumber>
    </recommendedName>
</protein>
<feature type="binding site" evidence="6">
    <location>
        <position position="118"/>
    </location>
    <ligand>
        <name>substrate</name>
    </ligand>
</feature>
<feature type="binding site" evidence="6">
    <location>
        <position position="193"/>
    </location>
    <ligand>
        <name>substrate</name>
    </ligand>
</feature>
<dbReference type="EMBL" id="AKKN01000003">
    <property type="protein sequence ID" value="EKT60977.1"/>
    <property type="molecule type" value="Genomic_DNA"/>
</dbReference>
<evidence type="ECO:0000256" key="4">
    <source>
        <dbReference type="ARBA" id="ARBA00022801"/>
    </source>
</evidence>
<dbReference type="RefSeq" id="WP_008914435.1">
    <property type="nucleotide sequence ID" value="NZ_CM001773.1"/>
</dbReference>
<keyword evidence="4 6" id="KW-0378">Hydrolase</keyword>
<dbReference type="GO" id="GO:0006537">
    <property type="term" value="P:glutamate biosynthetic process"/>
    <property type="evidence" value="ECO:0007669"/>
    <property type="project" value="TreeGrafter"/>
</dbReference>
<dbReference type="FunFam" id="3.40.710.10:FF:000005">
    <property type="entry name" value="Glutaminase"/>
    <property type="match status" value="1"/>
</dbReference>
<name>K8WU76_9GAMM</name>
<keyword evidence="6" id="KW-0007">Acetylation</keyword>
<evidence type="ECO:0000256" key="3">
    <source>
        <dbReference type="ARBA" id="ARBA00012918"/>
    </source>
</evidence>
<evidence type="ECO:0000256" key="6">
    <source>
        <dbReference type="HAMAP-Rule" id="MF_00313"/>
    </source>
</evidence>
<gene>
    <name evidence="6" type="primary">glsA</name>
    <name evidence="7" type="ORF">OO7_02781</name>
</gene>
<dbReference type="EC" id="3.5.1.2" evidence="3 6"/>
<dbReference type="Pfam" id="PF04960">
    <property type="entry name" value="Glutaminase"/>
    <property type="match status" value="1"/>
</dbReference>
<sequence>MNIDKDAIKQAISEAYMDNKMLSGGENASYIPYLASVPSNLFGLAVVTVTGEIYTAGDSEFEFAIESISKVFTMALAMEQTGAKVFREKIGADPTGEPFNSVIALELHGDKPLSPLVNAGAIATTSLIAAKDTMDRYHQILTIQSHFAGRELAMSEEVNNSEQATNYHNRALAWLMKSAGAMYSNPMAAVDVYTRQCSTLINTVDLATMGATLANEGINPITKERIISTKNVPHILAEMTMEGLYTTSGTWAYTVGLPGKSGVGGGILAVVPGQLAIAGFSPPLDAVGNSVRGQAGVTQIANTLGLSLYY</sequence>
<comment type="catalytic activity">
    <reaction evidence="5 6">
        <text>L-glutamine + H2O = L-glutamate + NH4(+)</text>
        <dbReference type="Rhea" id="RHEA:15889"/>
        <dbReference type="ChEBI" id="CHEBI:15377"/>
        <dbReference type="ChEBI" id="CHEBI:28938"/>
        <dbReference type="ChEBI" id="CHEBI:29985"/>
        <dbReference type="ChEBI" id="CHEBI:58359"/>
        <dbReference type="EC" id="3.5.1.2"/>
    </reaction>
</comment>
<dbReference type="HOGENOM" id="CLU_027932_1_0_6"/>
<feature type="binding site" evidence="6">
    <location>
        <position position="263"/>
    </location>
    <ligand>
        <name>substrate</name>
    </ligand>
</feature>
<keyword evidence="8" id="KW-1185">Reference proteome</keyword>
<dbReference type="GO" id="GO:0006543">
    <property type="term" value="P:L-glutamine catabolic process"/>
    <property type="evidence" value="ECO:0007669"/>
    <property type="project" value="TreeGrafter"/>
</dbReference>
<evidence type="ECO:0000313" key="8">
    <source>
        <dbReference type="Proteomes" id="UP000010290"/>
    </source>
</evidence>
<dbReference type="NCBIfam" id="TIGR03814">
    <property type="entry name" value="Gln_ase"/>
    <property type="match status" value="1"/>
</dbReference>